<name>A0A2C6CW50_9GAMM</name>
<reference evidence="2" key="2">
    <citation type="submission" date="2017-09" db="EMBL/GenBank/DDBJ databases">
        <title>FDA dAtabase for Regulatory Grade micrObial Sequences (FDA-ARGOS): Supporting development and validation of Infectious Disease Dx tests.</title>
        <authorList>
            <person name="Minogue T."/>
            <person name="Wolcott M."/>
            <person name="Wasieloski L."/>
            <person name="Aguilar W."/>
            <person name="Moore D."/>
            <person name="Tallon L.J."/>
            <person name="Sadzewicz L."/>
            <person name="Ott S."/>
            <person name="Zhao X."/>
            <person name="Nagaraj S."/>
            <person name="Vavikolanu K."/>
            <person name="Aluvathingal J."/>
            <person name="Nadendla S."/>
            <person name="Sichtig H."/>
        </authorList>
    </citation>
    <scope>NUCLEOTIDE SEQUENCE</scope>
    <source>
        <strain evidence="2">FDAARGOS_387</strain>
    </source>
</reference>
<reference evidence="3 5" key="3">
    <citation type="submission" date="2019-03" db="EMBL/GenBank/DDBJ databases">
        <authorList>
            <consortium name="Pathogen Informatics"/>
        </authorList>
    </citation>
    <scope>NUCLEOTIDE SEQUENCE [LARGE SCALE GENOMIC DNA]</scope>
    <source>
        <strain evidence="3 5">NCTC12282</strain>
    </source>
</reference>
<feature type="compositionally biased region" description="Polar residues" evidence="1">
    <location>
        <begin position="75"/>
        <end position="90"/>
    </location>
</feature>
<organism evidence="2 4">
    <name type="scientific">Budvicia aquatica</name>
    <dbReference type="NCBI Taxonomy" id="82979"/>
    <lineage>
        <taxon>Bacteria</taxon>
        <taxon>Pseudomonadati</taxon>
        <taxon>Pseudomonadota</taxon>
        <taxon>Gammaproteobacteria</taxon>
        <taxon>Enterobacterales</taxon>
        <taxon>Budviciaceae</taxon>
        <taxon>Budvicia</taxon>
    </lineage>
</organism>
<dbReference type="Proteomes" id="UP000224974">
    <property type="component" value="Unassembled WGS sequence"/>
</dbReference>
<dbReference type="AlphaFoldDB" id="A0A2C6CW50"/>
<dbReference type="NCBIfam" id="NF033650">
    <property type="entry name" value="ANR_neg_reg"/>
    <property type="match status" value="1"/>
</dbReference>
<dbReference type="InterPro" id="IPR047666">
    <property type="entry name" value="ANR_neg_reg"/>
</dbReference>
<evidence type="ECO:0000313" key="5">
    <source>
        <dbReference type="Proteomes" id="UP000373449"/>
    </source>
</evidence>
<protein>
    <recommendedName>
        <fullName evidence="6">ANR family transcriptional regulator</fullName>
    </recommendedName>
</protein>
<evidence type="ECO:0000313" key="4">
    <source>
        <dbReference type="Proteomes" id="UP000224974"/>
    </source>
</evidence>
<proteinExistence type="predicted"/>
<evidence type="ECO:0000313" key="2">
    <source>
        <dbReference type="EMBL" id="PHI30879.1"/>
    </source>
</evidence>
<evidence type="ECO:0000256" key="1">
    <source>
        <dbReference type="SAM" id="MobiDB-lite"/>
    </source>
</evidence>
<dbReference type="EMBL" id="PDDX01000001">
    <property type="protein sequence ID" value="PHI30879.1"/>
    <property type="molecule type" value="Genomic_DNA"/>
</dbReference>
<evidence type="ECO:0008006" key="6">
    <source>
        <dbReference type="Google" id="ProtNLM"/>
    </source>
</evidence>
<reference evidence="4" key="1">
    <citation type="submission" date="2017-09" db="EMBL/GenBank/DDBJ databases">
        <title>FDA dAtabase for Regulatory Grade micrObial Sequences (FDA-ARGOS): Supporting development and validation of Infectious Disease Dx tests.</title>
        <authorList>
            <person name="Minogue T."/>
            <person name="Wolcott M."/>
            <person name="Wasieloski L."/>
            <person name="Aguilar W."/>
            <person name="Moore D."/>
            <person name="Tallon L."/>
            <person name="Sadzewicz L."/>
            <person name="Ott S."/>
            <person name="Zhao X."/>
            <person name="Nagaraj S."/>
            <person name="Vavikolanu K."/>
            <person name="Aluvathingal J."/>
            <person name="Nadendla S."/>
            <person name="Sichtig H."/>
        </authorList>
    </citation>
    <scope>NUCLEOTIDE SEQUENCE [LARGE SCALE GENOMIC DNA]</scope>
    <source>
        <strain evidence="4">FDAARGOS_387</strain>
    </source>
</reference>
<dbReference type="EMBL" id="CAADJA010000002">
    <property type="protein sequence ID" value="VFS50747.1"/>
    <property type="molecule type" value="Genomic_DNA"/>
</dbReference>
<accession>A0A2C6CW50</accession>
<dbReference type="Proteomes" id="UP000373449">
    <property type="component" value="Unassembled WGS sequence"/>
</dbReference>
<dbReference type="RefSeq" id="WP_099044187.1">
    <property type="nucleotide sequence ID" value="NZ_CAADJA010000002.1"/>
</dbReference>
<evidence type="ECO:0000313" key="3">
    <source>
        <dbReference type="EMBL" id="VFS50747.1"/>
    </source>
</evidence>
<gene>
    <name evidence="2" type="ORF">CRN84_16815</name>
    <name evidence="3" type="ORF">NCTC12282_04665</name>
</gene>
<keyword evidence="4" id="KW-1185">Reference proteome</keyword>
<feature type="region of interest" description="Disordered" evidence="1">
    <location>
        <begin position="68"/>
        <end position="102"/>
    </location>
</feature>
<feature type="compositionally biased region" description="Basic and acidic residues" evidence="1">
    <location>
        <begin position="91"/>
        <end position="102"/>
    </location>
</feature>
<sequence>MSQRLNPEPVRHYPELAEIAALKEQSGDWRGASQYWAMAEDVARLPENRLWAGSRARYCSHEARQGLGYAGRSVPSPNQKSLASTQISSKNARETVKYHNEE</sequence>